<protein>
    <submittedName>
        <fullName evidence="2">Uncharacterized protein</fullName>
    </submittedName>
</protein>
<dbReference type="RefSeq" id="WP_272225729.1">
    <property type="nucleotide sequence ID" value="NZ_JAQONE010000005.1"/>
</dbReference>
<accession>A0AAJ1HQZ7</accession>
<keyword evidence="1" id="KW-1133">Transmembrane helix</keyword>
<sequence>MIKANYYANWSTAIITAINIAWIIEIIINGFIQRKLLNSYVKQNWKLPIFIVLALSLAAAIVIYIPLGLTSYVISFFALVVQTLMAADYYKVLSRFIKDSWYLVSIKVSMIISILSALSILLFAITAIAVTDY</sequence>
<name>A0AAJ1HQZ7_LIMMU</name>
<organism evidence="2 3">
    <name type="scientific">Limosilactobacillus mucosae</name>
    <name type="common">Lactobacillus mucosae</name>
    <dbReference type="NCBI Taxonomy" id="97478"/>
    <lineage>
        <taxon>Bacteria</taxon>
        <taxon>Bacillati</taxon>
        <taxon>Bacillota</taxon>
        <taxon>Bacilli</taxon>
        <taxon>Lactobacillales</taxon>
        <taxon>Lactobacillaceae</taxon>
        <taxon>Limosilactobacillus</taxon>
    </lineage>
</organism>
<keyword evidence="1" id="KW-0472">Membrane</keyword>
<feature type="transmembrane region" description="Helical" evidence="1">
    <location>
        <begin position="71"/>
        <end position="90"/>
    </location>
</feature>
<feature type="transmembrane region" description="Helical" evidence="1">
    <location>
        <begin position="12"/>
        <end position="32"/>
    </location>
</feature>
<proteinExistence type="predicted"/>
<evidence type="ECO:0000256" key="1">
    <source>
        <dbReference type="SAM" id="Phobius"/>
    </source>
</evidence>
<gene>
    <name evidence="2" type="ORF">PO250_01800</name>
</gene>
<dbReference type="AlphaFoldDB" id="A0AAJ1HQZ7"/>
<dbReference type="EMBL" id="JAQONE010000005">
    <property type="protein sequence ID" value="MDC2829069.1"/>
    <property type="molecule type" value="Genomic_DNA"/>
</dbReference>
<feature type="transmembrane region" description="Helical" evidence="1">
    <location>
        <begin position="102"/>
        <end position="130"/>
    </location>
</feature>
<feature type="transmembrane region" description="Helical" evidence="1">
    <location>
        <begin position="44"/>
        <end position="65"/>
    </location>
</feature>
<evidence type="ECO:0000313" key="2">
    <source>
        <dbReference type="EMBL" id="MDC2829069.1"/>
    </source>
</evidence>
<comment type="caution">
    <text evidence="2">The sequence shown here is derived from an EMBL/GenBank/DDBJ whole genome shotgun (WGS) entry which is preliminary data.</text>
</comment>
<dbReference type="Proteomes" id="UP001220670">
    <property type="component" value="Unassembled WGS sequence"/>
</dbReference>
<reference evidence="2" key="1">
    <citation type="submission" date="2023-01" db="EMBL/GenBank/DDBJ databases">
        <title>Genome analysis of 13 Lactobacillus isolated from gut of wild boar.</title>
        <authorList>
            <person name="Papp P."/>
            <person name="Libisch B."/>
            <person name="Nagy T."/>
            <person name="Olasz F."/>
        </authorList>
    </citation>
    <scope>NUCLEOTIDE SEQUENCE</scope>
    <source>
        <strain evidence="2">F146</strain>
    </source>
</reference>
<evidence type="ECO:0000313" key="3">
    <source>
        <dbReference type="Proteomes" id="UP001220670"/>
    </source>
</evidence>
<keyword evidence="1" id="KW-0812">Transmembrane</keyword>